<dbReference type="Gene3D" id="1.20.120.450">
    <property type="entry name" value="dinb family like domain"/>
    <property type="match status" value="1"/>
</dbReference>
<dbReference type="InterPro" id="IPR002109">
    <property type="entry name" value="Glutaredoxin"/>
</dbReference>
<dbReference type="EMBL" id="FCNV02000002">
    <property type="protein sequence ID" value="SAL21298.1"/>
    <property type="molecule type" value="Genomic_DNA"/>
</dbReference>
<dbReference type="PANTHER" id="PTHR34386">
    <property type="entry name" value="GLUTAREDOXIN"/>
    <property type="match status" value="1"/>
</dbReference>
<dbReference type="Proteomes" id="UP000198263">
    <property type="component" value="Unassembled WGS sequence"/>
</dbReference>
<organism evidence="2 3">
    <name type="scientific">Caballeronia concitans</name>
    <dbReference type="NCBI Taxonomy" id="1777133"/>
    <lineage>
        <taxon>Bacteria</taxon>
        <taxon>Pseudomonadati</taxon>
        <taxon>Pseudomonadota</taxon>
        <taxon>Betaproteobacteria</taxon>
        <taxon>Burkholderiales</taxon>
        <taxon>Burkholderiaceae</taxon>
        <taxon>Caballeronia</taxon>
    </lineage>
</organism>
<dbReference type="SUPFAM" id="SSF109854">
    <property type="entry name" value="DinB/YfiT-like putative metalloenzymes"/>
    <property type="match status" value="1"/>
</dbReference>
<dbReference type="OrthoDB" id="8991911at2"/>
<keyword evidence="3" id="KW-1185">Reference proteome</keyword>
<gene>
    <name evidence="2" type="ORF">AWB72_01451</name>
</gene>
<evidence type="ECO:0000313" key="2">
    <source>
        <dbReference type="EMBL" id="SAL21298.1"/>
    </source>
</evidence>
<dbReference type="PROSITE" id="PS51354">
    <property type="entry name" value="GLUTAREDOXIN_2"/>
    <property type="match status" value="1"/>
</dbReference>
<proteinExistence type="predicted"/>
<protein>
    <submittedName>
        <fullName evidence="2">Glutaredoxin-like protein</fullName>
    </submittedName>
</protein>
<dbReference type="Gene3D" id="3.40.30.10">
    <property type="entry name" value="Glutaredoxin"/>
    <property type="match status" value="1"/>
</dbReference>
<name>A0A658QTV3_9BURK</name>
<accession>A0A658QTV3</accession>
<dbReference type="PANTHER" id="PTHR34386:SF1">
    <property type="entry name" value="GLUTAREDOXIN-LIKE PROTEIN NRDH"/>
    <property type="match status" value="1"/>
</dbReference>
<reference evidence="2 3" key="1">
    <citation type="submission" date="2016-01" db="EMBL/GenBank/DDBJ databases">
        <authorList>
            <person name="Peeters C."/>
        </authorList>
    </citation>
    <scope>NUCLEOTIDE SEQUENCE [LARGE SCALE GENOMIC DNA]</scope>
    <source>
        <strain evidence="2">LMG 29315</strain>
    </source>
</reference>
<dbReference type="SUPFAM" id="SSF52833">
    <property type="entry name" value="Thioredoxin-like"/>
    <property type="match status" value="1"/>
</dbReference>
<dbReference type="GO" id="GO:0009055">
    <property type="term" value="F:electron transfer activity"/>
    <property type="evidence" value="ECO:0007669"/>
    <property type="project" value="TreeGrafter"/>
</dbReference>
<dbReference type="RefSeq" id="WP_040049851.1">
    <property type="nucleotide sequence ID" value="NZ_FCNV02000002.1"/>
</dbReference>
<sequence>MNEAATQAPTSARIRVFWQPGCSSCLRTKEFLTRQGIEFESIDVHNDPEGRAALAALGARSVPVVALGSKYTFCQSINDVIRFLDLKTKPTPPLPPEALVRRLAFVLEANARYTRQFSADFFREPFRNRNRTPAGLSFHVFRVAEMGVQAAHQIELRFEGFDEAPPPEWQAEDIARWGESVRAKLLDWWEHESDRSLSYDVPTYYGRRSMHEVLERTAWHSAQHTRQVMLMLESDGATVDRPLTAGDLEGLPLPDEVWDR</sequence>
<dbReference type="InterPro" id="IPR051548">
    <property type="entry name" value="Grx-like_ET"/>
</dbReference>
<dbReference type="GO" id="GO:0045454">
    <property type="term" value="P:cell redox homeostasis"/>
    <property type="evidence" value="ECO:0007669"/>
    <property type="project" value="TreeGrafter"/>
</dbReference>
<dbReference type="InterPro" id="IPR034660">
    <property type="entry name" value="DinB/YfiT-like"/>
</dbReference>
<dbReference type="InterPro" id="IPR036249">
    <property type="entry name" value="Thioredoxin-like_sf"/>
</dbReference>
<evidence type="ECO:0000259" key="1">
    <source>
        <dbReference type="Pfam" id="PF00462"/>
    </source>
</evidence>
<dbReference type="AlphaFoldDB" id="A0A658QTV3"/>
<comment type="caution">
    <text evidence="2">The sequence shown here is derived from an EMBL/GenBank/DDBJ whole genome shotgun (WGS) entry which is preliminary data.</text>
</comment>
<dbReference type="Pfam" id="PF00462">
    <property type="entry name" value="Glutaredoxin"/>
    <property type="match status" value="1"/>
</dbReference>
<feature type="domain" description="Glutaredoxin" evidence="1">
    <location>
        <begin position="15"/>
        <end position="70"/>
    </location>
</feature>
<dbReference type="CDD" id="cd02976">
    <property type="entry name" value="NrdH"/>
    <property type="match status" value="1"/>
</dbReference>
<evidence type="ECO:0000313" key="3">
    <source>
        <dbReference type="Proteomes" id="UP000198263"/>
    </source>
</evidence>